<proteinExistence type="predicted"/>
<gene>
    <name evidence="1" type="ORF">BG910_04695</name>
</gene>
<dbReference type="SUPFAM" id="SSF52540">
    <property type="entry name" value="P-loop containing nucleoside triphosphate hydrolases"/>
    <property type="match status" value="1"/>
</dbReference>
<sequence>MKEVHFIAQGKGGVGKSTIAGFLGDYLKAKSDEELHCYDTDPVNQTFSRYAALEPEVVKILTDANNIDARFFDGLIEKLVNDEGIAVIDNGAATFVPLMSYMAENEVPAFLAENGIRMIIHVPLAGGQSLQDCMTGLSQTLNSNSAEIVVWLNDFHGVIEKDGKGFTDFKVYQANRERIIGIVHIPNRNPDTFGADIKEMTTKNLTLTEAQNSGVFGLMPRQRLRTVQRDLYGQLDKIPFLATQAEHVKNVKQSGQGA</sequence>
<organism evidence="1 2">
    <name type="scientific">Neisseria chenwenguii</name>
    <dbReference type="NCBI Taxonomy" id="1853278"/>
    <lineage>
        <taxon>Bacteria</taxon>
        <taxon>Pseudomonadati</taxon>
        <taxon>Pseudomonadota</taxon>
        <taxon>Betaproteobacteria</taxon>
        <taxon>Neisseriales</taxon>
        <taxon>Neisseriaceae</taxon>
        <taxon>Neisseria</taxon>
    </lineage>
</organism>
<dbReference type="AlphaFoldDB" id="A0A220S0W2"/>
<dbReference type="KEGG" id="nei:BG910_04695"/>
<name>A0A220S0W2_9NEIS</name>
<keyword evidence="2" id="KW-1185">Reference proteome</keyword>
<dbReference type="RefSeq" id="WP_089035843.1">
    <property type="nucleotide sequence ID" value="NZ_CP022278.1"/>
</dbReference>
<dbReference type="EMBL" id="CP022278">
    <property type="protein sequence ID" value="ASK27130.1"/>
    <property type="molecule type" value="Genomic_DNA"/>
</dbReference>
<protein>
    <submittedName>
        <fullName evidence="1">Conjugal transfer protein TraL</fullName>
    </submittedName>
</protein>
<evidence type="ECO:0000313" key="2">
    <source>
        <dbReference type="Proteomes" id="UP000198238"/>
    </source>
</evidence>
<accession>A0A220S0W2</accession>
<dbReference type="Proteomes" id="UP000198238">
    <property type="component" value="Chromosome"/>
</dbReference>
<dbReference type="InterPro" id="IPR027417">
    <property type="entry name" value="P-loop_NTPase"/>
</dbReference>
<dbReference type="Gene3D" id="3.40.50.300">
    <property type="entry name" value="P-loop containing nucleotide triphosphate hydrolases"/>
    <property type="match status" value="1"/>
</dbReference>
<evidence type="ECO:0000313" key="1">
    <source>
        <dbReference type="EMBL" id="ASK27130.1"/>
    </source>
</evidence>
<reference evidence="1 2" key="1">
    <citation type="submission" date="2017-06" db="EMBL/GenBank/DDBJ databases">
        <title>Neisseria chenwenguii sp. nov., isolated from the intestinal contents of Tibetan Plateau Pika in Yushu, Qinghai Province, China.</title>
        <authorList>
            <person name="Zhang G."/>
        </authorList>
    </citation>
    <scope>NUCLEOTIDE SEQUENCE [LARGE SCALE GENOMIC DNA]</scope>
    <source>
        <strain evidence="1 2">10023</strain>
    </source>
</reference>